<dbReference type="Pfam" id="PF00583">
    <property type="entry name" value="Acetyltransf_1"/>
    <property type="match status" value="1"/>
</dbReference>
<dbReference type="InterPro" id="IPR016181">
    <property type="entry name" value="Acyl_CoA_acyltransferase"/>
</dbReference>
<dbReference type="PANTHER" id="PTHR43420">
    <property type="entry name" value="ACETYLTRANSFERASE"/>
    <property type="match status" value="1"/>
</dbReference>
<dbReference type="GO" id="GO:0005737">
    <property type="term" value="C:cytoplasm"/>
    <property type="evidence" value="ECO:0007669"/>
    <property type="project" value="UniProtKB-SubCell"/>
</dbReference>
<organism evidence="7 8">
    <name type="scientific">Clostridium tepidiprofundi DSM 19306</name>
    <dbReference type="NCBI Taxonomy" id="1121338"/>
    <lineage>
        <taxon>Bacteria</taxon>
        <taxon>Bacillati</taxon>
        <taxon>Bacillota</taxon>
        <taxon>Clostridia</taxon>
        <taxon>Eubacteriales</taxon>
        <taxon>Clostridiaceae</taxon>
        <taxon>Clostridium</taxon>
    </lineage>
</organism>
<dbReference type="AlphaFoldDB" id="A0A151AXQ8"/>
<keyword evidence="4 7" id="KW-0012">Acyltransferase</keyword>
<dbReference type="SUPFAM" id="SSF55729">
    <property type="entry name" value="Acyl-CoA N-acyltransferases (Nat)"/>
    <property type="match status" value="1"/>
</dbReference>
<evidence type="ECO:0000256" key="1">
    <source>
        <dbReference type="ARBA" id="ARBA00005395"/>
    </source>
</evidence>
<dbReference type="EMBL" id="LTBA01000038">
    <property type="protein sequence ID" value="KYH32426.1"/>
    <property type="molecule type" value="Genomic_DNA"/>
</dbReference>
<dbReference type="InterPro" id="IPR000182">
    <property type="entry name" value="GNAT_dom"/>
</dbReference>
<comment type="subcellular location">
    <subcellularLocation>
        <location evidence="5">Cytoplasm</location>
    </subcellularLocation>
</comment>
<comment type="similarity">
    <text evidence="1 5">Belongs to the acetyltransferase family. RimI subfamily.</text>
</comment>
<sequence length="150" mass="17506">MIDYDIVPLEKEYINDVYEINRLSLKSAWSLDSIEKELHNLFAKYVLIKHKNKIIGFAGIWIIVDEGHITNIAVHPEFRGIGLGNILMDELIKLCLRNNINAITLEVRKSNIVAQNLYKKFGFVEEGIRKKYYQDNEDAIIMWRINSINI</sequence>
<reference evidence="7 8" key="1">
    <citation type="submission" date="2016-02" db="EMBL/GenBank/DDBJ databases">
        <title>Genome sequence of Clostridium tepidiprofundi DSM 19306.</title>
        <authorList>
            <person name="Poehlein A."/>
            <person name="Daniel R."/>
        </authorList>
    </citation>
    <scope>NUCLEOTIDE SEQUENCE [LARGE SCALE GENOMIC DNA]</scope>
    <source>
        <strain evidence="7 8">DSM 19306</strain>
    </source>
</reference>
<accession>A0A151AXQ8</accession>
<dbReference type="EC" id="2.3.1.266" evidence="5"/>
<keyword evidence="8" id="KW-1185">Reference proteome</keyword>
<evidence type="ECO:0000256" key="5">
    <source>
        <dbReference type="RuleBase" id="RU363094"/>
    </source>
</evidence>
<feature type="domain" description="N-acetyltransferase" evidence="6">
    <location>
        <begin position="4"/>
        <end position="147"/>
    </location>
</feature>
<dbReference type="GO" id="GO:0006508">
    <property type="term" value="P:proteolysis"/>
    <property type="evidence" value="ECO:0007669"/>
    <property type="project" value="UniProtKB-KW"/>
</dbReference>
<keyword evidence="3 7" id="KW-0808">Transferase</keyword>
<proteinExistence type="inferred from homology"/>
<dbReference type="PATRIC" id="fig|1121338.3.peg.2319"/>
<dbReference type="GO" id="GO:0008999">
    <property type="term" value="F:protein-N-terminal-alanine acetyltransferase activity"/>
    <property type="evidence" value="ECO:0007669"/>
    <property type="project" value="UniProtKB-EC"/>
</dbReference>
<keyword evidence="7" id="KW-0378">Hydrolase</keyword>
<evidence type="ECO:0000256" key="4">
    <source>
        <dbReference type="ARBA" id="ARBA00023315"/>
    </source>
</evidence>
<evidence type="ECO:0000259" key="6">
    <source>
        <dbReference type="PROSITE" id="PS51186"/>
    </source>
</evidence>
<dbReference type="NCBIfam" id="TIGR01575">
    <property type="entry name" value="rimI"/>
    <property type="match status" value="1"/>
</dbReference>
<dbReference type="PROSITE" id="PS51186">
    <property type="entry name" value="GNAT"/>
    <property type="match status" value="1"/>
</dbReference>
<dbReference type="Gene3D" id="3.40.630.30">
    <property type="match status" value="1"/>
</dbReference>
<comment type="function">
    <text evidence="5">Acetylates the N-terminal alanine of ribosomal protein bS18.</text>
</comment>
<gene>
    <name evidence="7" type="primary">paiA_2</name>
    <name evidence="7" type="ORF">CLTEP_22480</name>
</gene>
<dbReference type="CDD" id="cd04301">
    <property type="entry name" value="NAT_SF"/>
    <property type="match status" value="1"/>
</dbReference>
<dbReference type="OrthoDB" id="9794566at2"/>
<evidence type="ECO:0000256" key="3">
    <source>
        <dbReference type="ARBA" id="ARBA00022679"/>
    </source>
</evidence>
<protein>
    <recommendedName>
        <fullName evidence="5">[Ribosomal protein bS18]-alanine N-acetyltransferase</fullName>
        <ecNumber evidence="5">2.3.1.266</ecNumber>
    </recommendedName>
</protein>
<evidence type="ECO:0000256" key="2">
    <source>
        <dbReference type="ARBA" id="ARBA00022490"/>
    </source>
</evidence>
<dbReference type="GO" id="GO:0008233">
    <property type="term" value="F:peptidase activity"/>
    <property type="evidence" value="ECO:0007669"/>
    <property type="project" value="UniProtKB-KW"/>
</dbReference>
<keyword evidence="2 5" id="KW-0963">Cytoplasm</keyword>
<name>A0A151AXQ8_9CLOT</name>
<dbReference type="PANTHER" id="PTHR43420:SF44">
    <property type="entry name" value="ACETYLTRANSFERASE YPEA"/>
    <property type="match status" value="1"/>
</dbReference>
<dbReference type="InterPro" id="IPR050680">
    <property type="entry name" value="YpeA/RimI_acetyltransf"/>
</dbReference>
<dbReference type="STRING" id="1121338.CLTEP_22480"/>
<keyword evidence="7" id="KW-0645">Protease</keyword>
<dbReference type="Proteomes" id="UP000075531">
    <property type="component" value="Unassembled WGS sequence"/>
</dbReference>
<evidence type="ECO:0000313" key="7">
    <source>
        <dbReference type="EMBL" id="KYH32426.1"/>
    </source>
</evidence>
<comment type="catalytic activity">
    <reaction evidence="5">
        <text>N-terminal L-alanyl-[ribosomal protein bS18] + acetyl-CoA = N-terminal N(alpha)-acetyl-L-alanyl-[ribosomal protein bS18] + CoA + H(+)</text>
        <dbReference type="Rhea" id="RHEA:43756"/>
        <dbReference type="Rhea" id="RHEA-COMP:10676"/>
        <dbReference type="Rhea" id="RHEA-COMP:10677"/>
        <dbReference type="ChEBI" id="CHEBI:15378"/>
        <dbReference type="ChEBI" id="CHEBI:57287"/>
        <dbReference type="ChEBI" id="CHEBI:57288"/>
        <dbReference type="ChEBI" id="CHEBI:64718"/>
        <dbReference type="ChEBI" id="CHEBI:83683"/>
        <dbReference type="EC" id="2.3.1.266"/>
    </reaction>
</comment>
<comment type="caution">
    <text evidence="7">The sequence shown here is derived from an EMBL/GenBank/DDBJ whole genome shotgun (WGS) entry which is preliminary data.</text>
</comment>
<dbReference type="InterPro" id="IPR006464">
    <property type="entry name" value="AcTrfase_RimI/Ard1"/>
</dbReference>
<evidence type="ECO:0000313" key="8">
    <source>
        <dbReference type="Proteomes" id="UP000075531"/>
    </source>
</evidence>
<dbReference type="RefSeq" id="WP_066826701.1">
    <property type="nucleotide sequence ID" value="NZ_LTBA01000038.1"/>
</dbReference>